<evidence type="ECO:0000256" key="1">
    <source>
        <dbReference type="SAM" id="MobiDB-lite"/>
    </source>
</evidence>
<organism evidence="2 3">
    <name type="scientific">Pseudomonas syringae pv. actinidiae</name>
    <dbReference type="NCBI Taxonomy" id="103796"/>
    <lineage>
        <taxon>Bacteria</taxon>
        <taxon>Pseudomonadati</taxon>
        <taxon>Pseudomonadota</taxon>
        <taxon>Gammaproteobacteria</taxon>
        <taxon>Pseudomonadales</taxon>
        <taxon>Pseudomonadaceae</taxon>
        <taxon>Pseudomonas</taxon>
        <taxon>Pseudomonas syringae</taxon>
    </lineage>
</organism>
<feature type="region of interest" description="Disordered" evidence="1">
    <location>
        <begin position="151"/>
        <end position="175"/>
    </location>
</feature>
<dbReference type="Proteomes" id="UP000247480">
    <property type="component" value="Unassembled WGS sequence"/>
</dbReference>
<accession>A0A2V0QI68</accession>
<gene>
    <name evidence="2" type="ORF">KPSA1_06112</name>
</gene>
<protein>
    <submittedName>
        <fullName evidence="2">Methyl-accepting chemotaxis protein</fullName>
    </submittedName>
</protein>
<evidence type="ECO:0000313" key="2">
    <source>
        <dbReference type="EMBL" id="GBH12641.1"/>
    </source>
</evidence>
<feature type="compositionally biased region" description="Basic residues" evidence="1">
    <location>
        <begin position="160"/>
        <end position="175"/>
    </location>
</feature>
<comment type="caution">
    <text evidence="2">The sequence shown here is derived from an EMBL/GenBank/DDBJ whole genome shotgun (WGS) entry which is preliminary data.</text>
</comment>
<dbReference type="EMBL" id="BGJZ01000316">
    <property type="protein sequence ID" value="GBH12641.1"/>
    <property type="molecule type" value="Genomic_DNA"/>
</dbReference>
<proteinExistence type="predicted"/>
<reference evidence="2 3" key="1">
    <citation type="submission" date="2018-04" db="EMBL/GenBank/DDBJ databases">
        <title>Draft genome sequence of Pseudomonas syringae pv. actinidiae biovar 1 strains isolated from kiwifruit in Kagawa prefecture.</title>
        <authorList>
            <person name="Tabuchi M."/>
            <person name="Saito M."/>
            <person name="Fujiwara S."/>
            <person name="Sasa N."/>
            <person name="Akimitsu K."/>
            <person name="Gomi K."/>
            <person name="Konishi-Sugita S."/>
            <person name="Hamano K."/>
            <person name="Kataoka I."/>
        </authorList>
    </citation>
    <scope>NUCLEOTIDE SEQUENCE [LARGE SCALE GENOMIC DNA]</scope>
    <source>
        <strain evidence="2 3">MAFF212206</strain>
    </source>
</reference>
<sequence>MRTDAVRGYLCRMHQPLIDELINAQQPATWVAGVVFSCIQPFAVTMNHRMAIKVPARLRDDGLQQAAVAQVDQVAFGAWTTCDEHGKRQAGVIDDVMAALVHLSGKHLRPVKPETHRIVFAVAIVARRQQQRAGVFLFEQGPAAQCASTEQQTAEGHRLASQHRSHLSINHRRWR</sequence>
<evidence type="ECO:0000313" key="3">
    <source>
        <dbReference type="Proteomes" id="UP000247480"/>
    </source>
</evidence>
<name>A0A2V0QI68_PSESF</name>
<dbReference type="AlphaFoldDB" id="A0A2V0QI68"/>